<evidence type="ECO:0000256" key="7">
    <source>
        <dbReference type="ARBA" id="ARBA00047851"/>
    </source>
</evidence>
<comment type="catalytic activity">
    <reaction evidence="6 9 10">
        <text>4-methyl-5-(2-phosphooxyethyl)-thiazole + 4-amino-2-methyl-5-(diphosphooxymethyl)pyrimidine + H(+) = thiamine phosphate + diphosphate</text>
        <dbReference type="Rhea" id="RHEA:22328"/>
        <dbReference type="ChEBI" id="CHEBI:15378"/>
        <dbReference type="ChEBI" id="CHEBI:33019"/>
        <dbReference type="ChEBI" id="CHEBI:37575"/>
        <dbReference type="ChEBI" id="CHEBI:57841"/>
        <dbReference type="ChEBI" id="CHEBI:58296"/>
        <dbReference type="EC" id="2.5.1.3"/>
    </reaction>
</comment>
<comment type="catalytic activity">
    <reaction evidence="8 9 10">
        <text>2-[(2R,5Z)-2-carboxy-4-methylthiazol-5(2H)-ylidene]ethyl phosphate + 4-amino-2-methyl-5-(diphosphooxymethyl)pyrimidine + 2 H(+) = thiamine phosphate + CO2 + diphosphate</text>
        <dbReference type="Rhea" id="RHEA:47844"/>
        <dbReference type="ChEBI" id="CHEBI:15378"/>
        <dbReference type="ChEBI" id="CHEBI:16526"/>
        <dbReference type="ChEBI" id="CHEBI:33019"/>
        <dbReference type="ChEBI" id="CHEBI:37575"/>
        <dbReference type="ChEBI" id="CHEBI:57841"/>
        <dbReference type="ChEBI" id="CHEBI:62899"/>
        <dbReference type="EC" id="2.5.1.3"/>
    </reaction>
</comment>
<sequence length="219" mass="23233">MQAKLKFPAGLYGVTPEWDDGIKLQQAVRAAARGGMVALQLRHKGPDRAQRREIALRLKDTCRENGVIFLINDDWRLALEIGADGVHLGRDDDAPSLVRSEVGPDMLMGVSCYSDVARAEGFLSQNVAYIAFGAMFPSRTKPLAPAAPLNVLTSGRALCENLAPLRPGVVAIGGITVENANQITAAGADTIAVVGGLFMAPDVEAAARSLCEKIQPLSN</sequence>
<dbReference type="PANTHER" id="PTHR20857:SF15">
    <property type="entry name" value="THIAMINE-PHOSPHATE SYNTHASE"/>
    <property type="match status" value="1"/>
</dbReference>
<comment type="caution">
    <text evidence="13">The sequence shown here is derived from an EMBL/GenBank/DDBJ whole genome shotgun (WGS) entry which is preliminary data.</text>
</comment>
<protein>
    <recommendedName>
        <fullName evidence="9">Thiamine-phosphate synthase</fullName>
        <shortName evidence="9">TP synthase</shortName>
        <shortName evidence="9">TPS</shortName>
        <ecNumber evidence="9">2.5.1.3</ecNumber>
    </recommendedName>
    <alternativeName>
        <fullName evidence="9">Thiamine-phosphate pyrophosphorylase</fullName>
        <shortName evidence="9">TMP pyrophosphorylase</shortName>
        <shortName evidence="9">TMP-PPase</shortName>
    </alternativeName>
</protein>
<keyword evidence="3 9" id="KW-0479">Metal-binding</keyword>
<feature type="binding site" evidence="9">
    <location>
        <position position="73"/>
    </location>
    <ligand>
        <name>Mg(2+)</name>
        <dbReference type="ChEBI" id="CHEBI:18420"/>
    </ligand>
</feature>
<feature type="binding site" evidence="9">
    <location>
        <position position="111"/>
    </location>
    <ligand>
        <name>4-amino-2-methyl-5-(diphosphooxymethyl)pyrimidine</name>
        <dbReference type="ChEBI" id="CHEBI:57841"/>
    </ligand>
</feature>
<evidence type="ECO:0000256" key="10">
    <source>
        <dbReference type="RuleBase" id="RU003826"/>
    </source>
</evidence>
<dbReference type="GO" id="GO:0004789">
    <property type="term" value="F:thiamine-phosphate diphosphorylase activity"/>
    <property type="evidence" value="ECO:0007669"/>
    <property type="project" value="UniProtKB-UniRule"/>
</dbReference>
<evidence type="ECO:0000256" key="5">
    <source>
        <dbReference type="ARBA" id="ARBA00022977"/>
    </source>
</evidence>
<comment type="function">
    <text evidence="9">Condenses 4-methyl-5-(beta-hydroxyethyl)thiazole monophosphate (THZ-P) and 2-methyl-4-amino-5-hydroxymethyl pyrimidine pyrophosphate (HMP-PP) to form thiamine monophosphate (TMP).</text>
</comment>
<dbReference type="EC" id="2.5.1.3" evidence="9"/>
<reference evidence="13" key="1">
    <citation type="submission" date="2020-02" db="EMBL/GenBank/DDBJ databases">
        <authorList>
            <person name="Chen W.-M."/>
        </authorList>
    </citation>
    <scope>NUCLEOTIDE SEQUENCE</scope>
    <source>
        <strain evidence="13">NBD-18</strain>
    </source>
</reference>
<dbReference type="NCBIfam" id="TIGR00693">
    <property type="entry name" value="thiE"/>
    <property type="match status" value="1"/>
</dbReference>
<evidence type="ECO:0000256" key="6">
    <source>
        <dbReference type="ARBA" id="ARBA00047334"/>
    </source>
</evidence>
<proteinExistence type="inferred from homology"/>
<feature type="binding site" evidence="9">
    <location>
        <begin position="138"/>
        <end position="140"/>
    </location>
    <ligand>
        <name>2-[(2R,5Z)-2-carboxy-4-methylthiazol-5(2H)-ylidene]ethyl phosphate</name>
        <dbReference type="ChEBI" id="CHEBI:62899"/>
    </ligand>
</feature>
<name>A0A6B2R2E7_9BURK</name>
<dbReference type="EMBL" id="JAAGRN010000010">
    <property type="protein sequence ID" value="NDY84238.1"/>
    <property type="molecule type" value="Genomic_DNA"/>
</dbReference>
<evidence type="ECO:0000256" key="4">
    <source>
        <dbReference type="ARBA" id="ARBA00022842"/>
    </source>
</evidence>
<evidence type="ECO:0000256" key="1">
    <source>
        <dbReference type="ARBA" id="ARBA00005165"/>
    </source>
</evidence>
<dbReference type="GO" id="GO:0005737">
    <property type="term" value="C:cytoplasm"/>
    <property type="evidence" value="ECO:0007669"/>
    <property type="project" value="TreeGrafter"/>
</dbReference>
<dbReference type="InterPro" id="IPR013785">
    <property type="entry name" value="Aldolase_TIM"/>
</dbReference>
<keyword evidence="4 9" id="KW-0460">Magnesium</keyword>
<comment type="catalytic activity">
    <reaction evidence="7 9 10">
        <text>2-(2-carboxy-4-methylthiazol-5-yl)ethyl phosphate + 4-amino-2-methyl-5-(diphosphooxymethyl)pyrimidine + 2 H(+) = thiamine phosphate + CO2 + diphosphate</text>
        <dbReference type="Rhea" id="RHEA:47848"/>
        <dbReference type="ChEBI" id="CHEBI:15378"/>
        <dbReference type="ChEBI" id="CHEBI:16526"/>
        <dbReference type="ChEBI" id="CHEBI:33019"/>
        <dbReference type="ChEBI" id="CHEBI:37575"/>
        <dbReference type="ChEBI" id="CHEBI:57841"/>
        <dbReference type="ChEBI" id="CHEBI:62890"/>
        <dbReference type="EC" id="2.5.1.3"/>
    </reaction>
</comment>
<keyword evidence="5 9" id="KW-0784">Thiamine biosynthesis</keyword>
<accession>A0A6B2R2E7</accession>
<dbReference type="AlphaFoldDB" id="A0A6B2R2E7"/>
<dbReference type="GO" id="GO:0000287">
    <property type="term" value="F:magnesium ion binding"/>
    <property type="evidence" value="ECO:0007669"/>
    <property type="project" value="UniProtKB-UniRule"/>
</dbReference>
<comment type="similarity">
    <text evidence="9 10">Belongs to the thiamine-phosphate synthase family.</text>
</comment>
<comment type="caution">
    <text evidence="9">Lacks conserved residue(s) required for the propagation of feature annotation.</text>
</comment>
<evidence type="ECO:0000256" key="8">
    <source>
        <dbReference type="ARBA" id="ARBA00047883"/>
    </source>
</evidence>
<comment type="cofactor">
    <cofactor evidence="9">
        <name>Mg(2+)</name>
        <dbReference type="ChEBI" id="CHEBI:18420"/>
    </cofactor>
    <text evidence="9">Binds 1 Mg(2+) ion per subunit.</text>
</comment>
<feature type="binding site" evidence="9">
    <location>
        <position position="141"/>
    </location>
    <ligand>
        <name>4-amino-2-methyl-5-(diphosphooxymethyl)pyrimidine</name>
        <dbReference type="ChEBI" id="CHEBI:57841"/>
    </ligand>
</feature>
<dbReference type="InterPro" id="IPR022998">
    <property type="entry name" value="ThiamineP_synth_TenI"/>
</dbReference>
<comment type="pathway">
    <text evidence="1 9 11">Cofactor biosynthesis; thiamine diphosphate biosynthesis; thiamine phosphate from 4-amino-2-methyl-5-diphosphomethylpyrimidine and 4-methyl-5-(2-phosphoethyl)-thiazole: step 1/1.</text>
</comment>
<feature type="binding site" evidence="9">
    <location>
        <begin position="40"/>
        <end position="44"/>
    </location>
    <ligand>
        <name>4-amino-2-methyl-5-(diphosphooxymethyl)pyrimidine</name>
        <dbReference type="ChEBI" id="CHEBI:57841"/>
    </ligand>
</feature>
<dbReference type="SUPFAM" id="SSF51391">
    <property type="entry name" value="Thiamin phosphate synthase"/>
    <property type="match status" value="1"/>
</dbReference>
<gene>
    <name evidence="9" type="primary">thiE</name>
    <name evidence="13" type="ORF">G3I67_13475</name>
</gene>
<evidence type="ECO:0000259" key="12">
    <source>
        <dbReference type="Pfam" id="PF02581"/>
    </source>
</evidence>
<dbReference type="InterPro" id="IPR034291">
    <property type="entry name" value="TMP_synthase"/>
</dbReference>
<dbReference type="CDD" id="cd00564">
    <property type="entry name" value="TMP_TenI"/>
    <property type="match status" value="1"/>
</dbReference>
<evidence type="ECO:0000256" key="9">
    <source>
        <dbReference type="HAMAP-Rule" id="MF_00097"/>
    </source>
</evidence>
<evidence type="ECO:0000256" key="2">
    <source>
        <dbReference type="ARBA" id="ARBA00022679"/>
    </source>
</evidence>
<dbReference type="Gene3D" id="3.20.20.70">
    <property type="entry name" value="Aldolase class I"/>
    <property type="match status" value="1"/>
</dbReference>
<feature type="binding site" evidence="9">
    <location>
        <position position="174"/>
    </location>
    <ligand>
        <name>2-[(2R,5Z)-2-carboxy-4-methylthiazol-5(2H)-ylidene]ethyl phosphate</name>
        <dbReference type="ChEBI" id="CHEBI:62899"/>
    </ligand>
</feature>
<dbReference type="InterPro" id="IPR036206">
    <property type="entry name" value="ThiamineP_synth_sf"/>
</dbReference>
<feature type="binding site" evidence="9">
    <location>
        <position position="92"/>
    </location>
    <ligand>
        <name>Mg(2+)</name>
        <dbReference type="ChEBI" id="CHEBI:18420"/>
    </ligand>
</feature>
<feature type="domain" description="Thiamine phosphate synthase/TenI" evidence="12">
    <location>
        <begin position="11"/>
        <end position="196"/>
    </location>
</feature>
<feature type="binding site" evidence="9">
    <location>
        <position position="72"/>
    </location>
    <ligand>
        <name>4-amino-2-methyl-5-(diphosphooxymethyl)pyrimidine</name>
        <dbReference type="ChEBI" id="CHEBI:57841"/>
    </ligand>
</feature>
<evidence type="ECO:0000313" key="13">
    <source>
        <dbReference type="EMBL" id="NDY84238.1"/>
    </source>
</evidence>
<dbReference type="GO" id="GO:0009228">
    <property type="term" value="P:thiamine biosynthetic process"/>
    <property type="evidence" value="ECO:0007669"/>
    <property type="project" value="UniProtKB-KW"/>
</dbReference>
<organism evidence="13">
    <name type="scientific">Sheuella amnicola</name>
    <dbReference type="NCBI Taxonomy" id="2707330"/>
    <lineage>
        <taxon>Bacteria</taxon>
        <taxon>Pseudomonadati</taxon>
        <taxon>Pseudomonadota</taxon>
        <taxon>Betaproteobacteria</taxon>
        <taxon>Burkholderiales</taxon>
        <taxon>Alcaligenaceae</taxon>
        <taxon>Sheuella</taxon>
    </lineage>
</organism>
<evidence type="ECO:0000256" key="11">
    <source>
        <dbReference type="RuleBase" id="RU004253"/>
    </source>
</evidence>
<dbReference type="GO" id="GO:0009229">
    <property type="term" value="P:thiamine diphosphate biosynthetic process"/>
    <property type="evidence" value="ECO:0007669"/>
    <property type="project" value="UniProtKB-UniRule"/>
</dbReference>
<keyword evidence="2 9" id="KW-0808">Transferase</keyword>
<dbReference type="HAMAP" id="MF_00097">
    <property type="entry name" value="TMP_synthase"/>
    <property type="match status" value="1"/>
</dbReference>
<dbReference type="PANTHER" id="PTHR20857">
    <property type="entry name" value="THIAMINE-PHOSPHATE PYROPHOSPHORYLASE"/>
    <property type="match status" value="1"/>
</dbReference>
<dbReference type="Pfam" id="PF02581">
    <property type="entry name" value="TMP-TENI"/>
    <property type="match status" value="1"/>
</dbReference>
<dbReference type="UniPathway" id="UPA00060">
    <property type="reaction ID" value="UER00141"/>
</dbReference>
<evidence type="ECO:0000256" key="3">
    <source>
        <dbReference type="ARBA" id="ARBA00022723"/>
    </source>
</evidence>